<dbReference type="KEGG" id="amc:MADE_1004315"/>
<keyword evidence="2" id="KW-1185">Reference proteome</keyword>
<evidence type="ECO:0000313" key="2">
    <source>
        <dbReference type="Proteomes" id="UP000001870"/>
    </source>
</evidence>
<name>F2GAX0_ALTMD</name>
<protein>
    <submittedName>
        <fullName evidence="1">Uncharacterized protein</fullName>
    </submittedName>
</protein>
<dbReference type="EMBL" id="CP001103">
    <property type="protein sequence ID" value="AEA97011.2"/>
    <property type="molecule type" value="Genomic_DNA"/>
</dbReference>
<reference evidence="1 2" key="1">
    <citation type="journal article" date="2008" name="ISME J.">
        <title>Comparative genomics of two ecotypes of the marine planktonic copiotroph Alteromonas macleodii suggests alternative lifestyles associated with different kinds of particulate organic matter.</title>
        <authorList>
            <person name="Ivars-Martinez E."/>
            <person name="Martin-Cuadrado A.B."/>
            <person name="D'Auria G."/>
            <person name="Mira A."/>
            <person name="Ferriera S."/>
            <person name="Johnson J."/>
            <person name="Friedman R."/>
            <person name="Rodriguez-Valera F."/>
        </authorList>
    </citation>
    <scope>NUCLEOTIDE SEQUENCE [LARGE SCALE GENOMIC DNA]</scope>
    <source>
        <strain evidence="2">DSM 17117 / CIP 110805 / LMG 28347 / Deep ecotype</strain>
    </source>
</reference>
<organism evidence="1 2">
    <name type="scientific">Alteromonas mediterranea (strain DSM 17117 / CIP 110805 / LMG 28347 / Deep ecotype)</name>
    <dbReference type="NCBI Taxonomy" id="1774373"/>
    <lineage>
        <taxon>Bacteria</taxon>
        <taxon>Pseudomonadati</taxon>
        <taxon>Pseudomonadota</taxon>
        <taxon>Gammaproteobacteria</taxon>
        <taxon>Alteromonadales</taxon>
        <taxon>Alteromonadaceae</taxon>
        <taxon>Alteromonas/Salinimonas group</taxon>
        <taxon>Alteromonas</taxon>
    </lineage>
</organism>
<gene>
    <name evidence="1" type="ordered locus">MADE_1004315</name>
</gene>
<proteinExistence type="predicted"/>
<dbReference type="HOGENOM" id="CLU_2857747_0_0_6"/>
<dbReference type="AlphaFoldDB" id="F2GAX0"/>
<sequence>MRLFVAAMMYCNFALAEEVLRYNIGTSGSSTPYENAINENRAGILVENLPLIMDRAGLKIEYDKPLGNGLST</sequence>
<evidence type="ECO:0000313" key="1">
    <source>
        <dbReference type="EMBL" id="AEA97011.2"/>
    </source>
</evidence>
<accession>F2GAX0</accession>
<reference evidence="1 2" key="2">
    <citation type="journal article" date="2015" name="Antonie Van Leeuwenhoek">
        <title>Ecophysiological diversity of a novel member of the genus Alteromonas, and description of Alteromonas mediterranea sp. nov.</title>
        <authorList>
            <person name="Ivanova E.P."/>
            <person name="Lopez-Perez M."/>
            <person name="Zabalos M."/>
            <person name="Nguyen S.H."/>
            <person name="Webb H.K."/>
            <person name="Ryan J."/>
            <person name="Lagutin K."/>
            <person name="Vyssotski M."/>
            <person name="Crawford R.J."/>
            <person name="Rodriguez-Valera F."/>
        </authorList>
    </citation>
    <scope>NUCLEOTIDE SEQUENCE [LARGE SCALE GENOMIC DNA]</scope>
    <source>
        <strain evidence="2">DSM 17117 / CIP 110805 / LMG 28347 / Deep ecotype</strain>
    </source>
</reference>
<dbReference type="Proteomes" id="UP000001870">
    <property type="component" value="Chromosome"/>
</dbReference>